<keyword evidence="3" id="KW-1185">Reference proteome</keyword>
<keyword evidence="1" id="KW-0175">Coiled coil</keyword>
<accession>A0A482MLB6</accession>
<organism evidence="2 3">
    <name type="scientific">Burkholderia phage BcepSauron</name>
    <dbReference type="NCBI Taxonomy" id="2530033"/>
    <lineage>
        <taxon>Viruses</taxon>
        <taxon>Duplodnaviria</taxon>
        <taxon>Heunggongvirae</taxon>
        <taxon>Uroviricota</taxon>
        <taxon>Caudoviricetes</taxon>
        <taxon>Sarumanvirus</taxon>
        <taxon>Sarumanvirus bcepsauron</taxon>
    </lineage>
</organism>
<evidence type="ECO:0000313" key="2">
    <source>
        <dbReference type="EMBL" id="QBQ74807.1"/>
    </source>
</evidence>
<evidence type="ECO:0000256" key="1">
    <source>
        <dbReference type="SAM" id="Coils"/>
    </source>
</evidence>
<gene>
    <name evidence="2" type="ORF">BcepSauron_427</name>
</gene>
<proteinExistence type="predicted"/>
<dbReference type="EMBL" id="MK552141">
    <property type="protein sequence ID" value="QBQ74807.1"/>
    <property type="molecule type" value="Genomic_DNA"/>
</dbReference>
<sequence length="174" mass="19687">MATKKQKPNVSLYVGKIGKPTRYLKETLEDRKDLKGLRAQIRDIDKQIAALEKKRSELVTRENDAERIIAVVEDVPLNDKTSELRTSGYWVSTIPDPGYRGLPSRRARTFKLGDRYAVDVQEHAYNAGNRWSIPVSLGNTANWTAKQAQQVAIRWLVDGTFDLEVSDLVPEGHP</sequence>
<protein>
    <submittedName>
        <fullName evidence="2">Transposase</fullName>
    </submittedName>
</protein>
<dbReference type="Proteomes" id="UP000301424">
    <property type="component" value="Segment"/>
</dbReference>
<feature type="coiled-coil region" evidence="1">
    <location>
        <begin position="34"/>
        <end position="68"/>
    </location>
</feature>
<name>A0A482MLB6_9CAUD</name>
<reference evidence="2 3" key="1">
    <citation type="submission" date="2019-02" db="EMBL/GenBank/DDBJ databases">
        <title>Complete genome sequence of Burkholderia cenocepacia phage BcepSauron.</title>
        <authorList>
            <person name="Park K."/>
            <person name="Gonzalez C."/>
            <person name="Liu M."/>
            <person name="Gill J."/>
        </authorList>
    </citation>
    <scope>NUCLEOTIDE SEQUENCE [LARGE SCALE GENOMIC DNA]</scope>
</reference>
<evidence type="ECO:0000313" key="3">
    <source>
        <dbReference type="Proteomes" id="UP000301424"/>
    </source>
</evidence>